<sequence length="187" mass="21380">MKEKPYELLQDEQKKQLGKNNEAKMTLYNALPHSDYSSKNHVRKFLRALLLKWRAKVTVIKEAKDLATLPLDELIGNLKVIDSDAAIDLVIELIGLEEAMEIALEIKVLKSRNKKSDSEDGNESQNDATCLMAVDSQEVQPNPSISNNKLDIIDLQKENEELLRFNKDFTKTFEKLLKEKHSLESDN</sequence>
<proteinExistence type="predicted"/>
<protein>
    <recommendedName>
        <fullName evidence="3">UBN2 domain-containing protein</fullName>
    </recommendedName>
</protein>
<reference evidence="1" key="1">
    <citation type="journal article" date="2022" name="Int. J. Mol. Sci.">
        <title>Draft Genome of Tanacetum Coccineum: Genomic Comparison of Closely Related Tanacetum-Family Plants.</title>
        <authorList>
            <person name="Yamashiro T."/>
            <person name="Shiraishi A."/>
            <person name="Nakayama K."/>
            <person name="Satake H."/>
        </authorList>
    </citation>
    <scope>NUCLEOTIDE SEQUENCE</scope>
</reference>
<organism evidence="1 2">
    <name type="scientific">Tanacetum coccineum</name>
    <dbReference type="NCBI Taxonomy" id="301880"/>
    <lineage>
        <taxon>Eukaryota</taxon>
        <taxon>Viridiplantae</taxon>
        <taxon>Streptophyta</taxon>
        <taxon>Embryophyta</taxon>
        <taxon>Tracheophyta</taxon>
        <taxon>Spermatophyta</taxon>
        <taxon>Magnoliopsida</taxon>
        <taxon>eudicotyledons</taxon>
        <taxon>Gunneridae</taxon>
        <taxon>Pentapetalae</taxon>
        <taxon>asterids</taxon>
        <taxon>campanulids</taxon>
        <taxon>Asterales</taxon>
        <taxon>Asteraceae</taxon>
        <taxon>Asteroideae</taxon>
        <taxon>Anthemideae</taxon>
        <taxon>Anthemidinae</taxon>
        <taxon>Tanacetum</taxon>
    </lineage>
</organism>
<keyword evidence="2" id="KW-1185">Reference proteome</keyword>
<comment type="caution">
    <text evidence="1">The sequence shown here is derived from an EMBL/GenBank/DDBJ whole genome shotgun (WGS) entry which is preliminary data.</text>
</comment>
<evidence type="ECO:0008006" key="3">
    <source>
        <dbReference type="Google" id="ProtNLM"/>
    </source>
</evidence>
<accession>A0ABQ5B6T8</accession>
<evidence type="ECO:0000313" key="1">
    <source>
        <dbReference type="EMBL" id="GJT10535.1"/>
    </source>
</evidence>
<dbReference type="EMBL" id="BQNB010012995">
    <property type="protein sequence ID" value="GJT10535.1"/>
    <property type="molecule type" value="Genomic_DNA"/>
</dbReference>
<evidence type="ECO:0000313" key="2">
    <source>
        <dbReference type="Proteomes" id="UP001151760"/>
    </source>
</evidence>
<name>A0ABQ5B6T8_9ASTR</name>
<dbReference type="Proteomes" id="UP001151760">
    <property type="component" value="Unassembled WGS sequence"/>
</dbReference>
<reference evidence="1" key="2">
    <citation type="submission" date="2022-01" db="EMBL/GenBank/DDBJ databases">
        <authorList>
            <person name="Yamashiro T."/>
            <person name="Shiraishi A."/>
            <person name="Satake H."/>
            <person name="Nakayama K."/>
        </authorList>
    </citation>
    <scope>NUCLEOTIDE SEQUENCE</scope>
</reference>
<gene>
    <name evidence="1" type="ORF">Tco_0857577</name>
</gene>